<evidence type="ECO:0000256" key="1">
    <source>
        <dbReference type="PROSITE-ProRule" id="PRU00339"/>
    </source>
</evidence>
<dbReference type="STRING" id="688867.SAMN05660236_0651"/>
<dbReference type="InterPro" id="IPR019734">
    <property type="entry name" value="TPR_rpt"/>
</dbReference>
<evidence type="ECO:0000313" key="3">
    <source>
        <dbReference type="Proteomes" id="UP000190961"/>
    </source>
</evidence>
<dbReference type="OrthoDB" id="9778494at2"/>
<dbReference type="PANTHER" id="PTHR45588">
    <property type="entry name" value="TPR DOMAIN-CONTAINING PROTEIN"/>
    <property type="match status" value="1"/>
</dbReference>
<proteinExistence type="predicted"/>
<organism evidence="2 3">
    <name type="scientific">Ohtaekwangia koreensis</name>
    <dbReference type="NCBI Taxonomy" id="688867"/>
    <lineage>
        <taxon>Bacteria</taxon>
        <taxon>Pseudomonadati</taxon>
        <taxon>Bacteroidota</taxon>
        <taxon>Cytophagia</taxon>
        <taxon>Cytophagales</taxon>
        <taxon>Fulvivirgaceae</taxon>
        <taxon>Ohtaekwangia</taxon>
    </lineage>
</organism>
<dbReference type="Gene3D" id="1.25.40.10">
    <property type="entry name" value="Tetratricopeptide repeat domain"/>
    <property type="match status" value="2"/>
</dbReference>
<dbReference type="Proteomes" id="UP000190961">
    <property type="component" value="Unassembled WGS sequence"/>
</dbReference>
<sequence length="575" mass="64930">MKNTLSRKVIVILLLAVTILWSWKESEGPDKIMYTRPAETRITMCGSFSFDGLDTIYTKATLLPGLGDLHYPVTTKSLQAQEFFEQGLRLIYGFNHWEAIHSFREAIRLDPDFAMAYWGLALAYGPNLNDVNPKDRERIAFEAVQKAKARTTPISQVEKDFIDAIAARYNGKAYDNRDSLNRAYADAMLRLSKKYPDDAEAQTLCADAIMNTMPWDYWNKDGSSKPSIAEAKGILENVMRKFPKHPGAHHLYIHLVEASPTPEIALPSAQFLETAMPGAGHLLHMPSHIYIRTGQYARSIEMNVKAVKVDEEYLSASANQGMYRMGYYPHNIDFITFSSYMEGRSNLAIQNALKLAYKGNIVVATNPVFGQYFGVEPMLAYVRFGKWTDILSLPAPDKNQIYTQLIWRFSRGIAFVRAGNTNQATVELSKLDSLTKMDTLQSVYFSFNPVSAIVKVPLHILRGEIFLKQNKLEAGLDALREAVKAEDDLRYMEPPDWKIPARHFLGAALFDAGQFAEAEQVYLIDLKSNRENGWSLIGLQMSQQKLGKKAEVIATAKRFSKAWKNADIVVNASRY</sequence>
<dbReference type="PROSITE" id="PS50005">
    <property type="entry name" value="TPR"/>
    <property type="match status" value="1"/>
</dbReference>
<protein>
    <recommendedName>
        <fullName evidence="4">Tetratricopeptide repeat-containing protein</fullName>
    </recommendedName>
</protein>
<accession>A0A1T5J1C6</accession>
<name>A0A1T5J1C6_9BACT</name>
<dbReference type="SUPFAM" id="SSF48452">
    <property type="entry name" value="TPR-like"/>
    <property type="match status" value="2"/>
</dbReference>
<keyword evidence="3" id="KW-1185">Reference proteome</keyword>
<evidence type="ECO:0008006" key="4">
    <source>
        <dbReference type="Google" id="ProtNLM"/>
    </source>
</evidence>
<dbReference type="RefSeq" id="WP_079685260.1">
    <property type="nucleotide sequence ID" value="NZ_FUZU01000001.1"/>
</dbReference>
<dbReference type="PANTHER" id="PTHR45588:SF1">
    <property type="entry name" value="WW DOMAIN-CONTAINING PROTEIN"/>
    <property type="match status" value="1"/>
</dbReference>
<dbReference type="EMBL" id="FUZU01000001">
    <property type="protein sequence ID" value="SKC45289.1"/>
    <property type="molecule type" value="Genomic_DNA"/>
</dbReference>
<dbReference type="SMART" id="SM00028">
    <property type="entry name" value="TPR"/>
    <property type="match status" value="3"/>
</dbReference>
<evidence type="ECO:0000313" key="2">
    <source>
        <dbReference type="EMBL" id="SKC45289.1"/>
    </source>
</evidence>
<reference evidence="2 3" key="1">
    <citation type="submission" date="2017-02" db="EMBL/GenBank/DDBJ databases">
        <authorList>
            <person name="Peterson S.W."/>
        </authorList>
    </citation>
    <scope>NUCLEOTIDE SEQUENCE [LARGE SCALE GENOMIC DNA]</scope>
    <source>
        <strain evidence="2 3">DSM 25262</strain>
    </source>
</reference>
<gene>
    <name evidence="2" type="ORF">SAMN05660236_0651</name>
</gene>
<dbReference type="InterPro" id="IPR011990">
    <property type="entry name" value="TPR-like_helical_dom_sf"/>
</dbReference>
<keyword evidence="1" id="KW-0802">TPR repeat</keyword>
<feature type="repeat" description="TPR" evidence="1">
    <location>
        <begin position="80"/>
        <end position="113"/>
    </location>
</feature>
<dbReference type="AlphaFoldDB" id="A0A1T5J1C6"/>